<dbReference type="STRING" id="488533.SAMN04487960_103382"/>
<reference evidence="2 3" key="1">
    <citation type="submission" date="2016-10" db="EMBL/GenBank/DDBJ databases">
        <authorList>
            <person name="de Groot N.N."/>
        </authorList>
    </citation>
    <scope>NUCLEOTIDE SEQUENCE [LARGE SCALE GENOMIC DNA]</scope>
    <source>
        <strain evidence="2 3">CGMCC 1.7059</strain>
    </source>
</reference>
<dbReference type="RefSeq" id="WP_091812187.1">
    <property type="nucleotide sequence ID" value="NZ_FNNE01000003.1"/>
</dbReference>
<protein>
    <submittedName>
        <fullName evidence="2">SnoaL-like domain-containing protein</fullName>
    </submittedName>
</protein>
<dbReference type="SUPFAM" id="SSF54427">
    <property type="entry name" value="NTF2-like"/>
    <property type="match status" value="1"/>
</dbReference>
<organism evidence="2 3">
    <name type="scientific">Marinobacter mobilis</name>
    <dbReference type="NCBI Taxonomy" id="488533"/>
    <lineage>
        <taxon>Bacteria</taxon>
        <taxon>Pseudomonadati</taxon>
        <taxon>Pseudomonadota</taxon>
        <taxon>Gammaproteobacteria</taxon>
        <taxon>Pseudomonadales</taxon>
        <taxon>Marinobacteraceae</taxon>
        <taxon>Marinobacter</taxon>
    </lineage>
</organism>
<accession>A0A1H2V9R2</accession>
<dbReference type="EMBL" id="FNNE01000003">
    <property type="protein sequence ID" value="SDW65086.1"/>
    <property type="molecule type" value="Genomic_DNA"/>
</dbReference>
<proteinExistence type="predicted"/>
<evidence type="ECO:0000313" key="2">
    <source>
        <dbReference type="EMBL" id="SDW65086.1"/>
    </source>
</evidence>
<gene>
    <name evidence="2" type="ORF">SAMN04487960_103382</name>
</gene>
<name>A0A1H2V9R2_9GAMM</name>
<dbReference type="OrthoDB" id="1115105at2"/>
<dbReference type="Gene3D" id="3.10.450.50">
    <property type="match status" value="1"/>
</dbReference>
<evidence type="ECO:0000259" key="1">
    <source>
        <dbReference type="Pfam" id="PF12680"/>
    </source>
</evidence>
<evidence type="ECO:0000313" key="3">
    <source>
        <dbReference type="Proteomes" id="UP000199675"/>
    </source>
</evidence>
<dbReference type="InterPro" id="IPR037401">
    <property type="entry name" value="SnoaL-like"/>
</dbReference>
<dbReference type="Proteomes" id="UP000199675">
    <property type="component" value="Unassembled WGS sequence"/>
</dbReference>
<dbReference type="Pfam" id="PF12680">
    <property type="entry name" value="SnoaL_2"/>
    <property type="match status" value="1"/>
</dbReference>
<sequence length="156" mass="17737">MTDSAHAVASHYAADSLPPAITRFMTLFNQMDRQGVDGLAEVYASDVRFIDPFTRVSGLDDLGHYFTDAYENVISARFDFEDPTLQGDTCALPWIMHLNHRRLRNGQTLLVDGISYLHLQDGLICYHRDYFDAGQLIYQNVPVLGAVIRWLRRQAS</sequence>
<feature type="domain" description="SnoaL-like" evidence="1">
    <location>
        <begin position="22"/>
        <end position="127"/>
    </location>
</feature>
<dbReference type="AlphaFoldDB" id="A0A1H2V9R2"/>
<keyword evidence="3" id="KW-1185">Reference proteome</keyword>
<dbReference type="InterPro" id="IPR032710">
    <property type="entry name" value="NTF2-like_dom_sf"/>
</dbReference>